<name>A0A974AFH1_9BRAD</name>
<protein>
    <submittedName>
        <fullName evidence="2">FRG domain-containing protein</fullName>
    </submittedName>
</protein>
<proteinExistence type="predicted"/>
<dbReference type="SMART" id="SM00901">
    <property type="entry name" value="FRG"/>
    <property type="match status" value="1"/>
</dbReference>
<dbReference type="AlphaFoldDB" id="A0A974AFH1"/>
<feature type="domain" description="FRG" evidence="1">
    <location>
        <begin position="39"/>
        <end position="159"/>
    </location>
</feature>
<dbReference type="Pfam" id="PF08867">
    <property type="entry name" value="FRG"/>
    <property type="match status" value="1"/>
</dbReference>
<dbReference type="InterPro" id="IPR014966">
    <property type="entry name" value="FRG-dom"/>
</dbReference>
<evidence type="ECO:0000259" key="1">
    <source>
        <dbReference type="SMART" id="SM00901"/>
    </source>
</evidence>
<reference evidence="2" key="1">
    <citation type="submission" date="2020-06" db="EMBL/GenBank/DDBJ databases">
        <title>Whole Genome Sequence of Bradyrhizobium sp. Strain 66S1MB.</title>
        <authorList>
            <person name="Bromfield E."/>
            <person name="Cloutier S."/>
        </authorList>
    </citation>
    <scope>NUCLEOTIDE SEQUENCE</scope>
    <source>
        <strain evidence="2">66S1MB</strain>
    </source>
</reference>
<dbReference type="RefSeq" id="WP_176532152.1">
    <property type="nucleotide sequence ID" value="NZ_CP088022.1"/>
</dbReference>
<gene>
    <name evidence="2" type="ORF">HU230_23495</name>
</gene>
<evidence type="ECO:0000313" key="2">
    <source>
        <dbReference type="EMBL" id="NVL08670.1"/>
    </source>
</evidence>
<comment type="caution">
    <text evidence="2">The sequence shown here is derived from an EMBL/GenBank/DDBJ whole genome shotgun (WGS) entry which is preliminary data.</text>
</comment>
<accession>A0A974AFH1</accession>
<sequence>MQSNDEETAKPRTTEVKLSSWEEFEERVTALDPGNERRVWDEVWFRGQADARWALETTLERRSRGTQVSDYLRVIQRIKPSVETFTGLTFDMPPYQVIEQSCRQFDLFQGFMFESATYMAHLRHGGFPSPLLDWSHSPYVAAFFAFSKARDPSHEVAIYAYREHPGIAKFGGSDEPNIFSMGPYIRTHNRHFRQQSRYTFCAQFIDGHWYFAPHDSVFKITSRLEQDLLWKFTIPASERRKVLRHFDKFNMNEYTLFASEEGLLEMLAMREIDLRE</sequence>
<dbReference type="EMBL" id="JABWSX010000001">
    <property type="protein sequence ID" value="NVL08670.1"/>
    <property type="molecule type" value="Genomic_DNA"/>
</dbReference>
<organism evidence="2">
    <name type="scientific">Bradyrhizobium quebecense</name>
    <dbReference type="NCBI Taxonomy" id="2748629"/>
    <lineage>
        <taxon>Bacteria</taxon>
        <taxon>Pseudomonadati</taxon>
        <taxon>Pseudomonadota</taxon>
        <taxon>Alphaproteobacteria</taxon>
        <taxon>Hyphomicrobiales</taxon>
        <taxon>Nitrobacteraceae</taxon>
        <taxon>Bradyrhizobium</taxon>
    </lineage>
</organism>